<name>A0A8H6WXX0_9AGAR</name>
<dbReference type="EMBL" id="JACAZH010000062">
    <property type="protein sequence ID" value="KAF7330723.1"/>
    <property type="molecule type" value="Genomic_DNA"/>
</dbReference>
<reference evidence="2" key="1">
    <citation type="submission" date="2020-05" db="EMBL/GenBank/DDBJ databases">
        <title>Mycena genomes resolve the evolution of fungal bioluminescence.</title>
        <authorList>
            <person name="Tsai I.J."/>
        </authorList>
    </citation>
    <scope>NUCLEOTIDE SEQUENCE</scope>
    <source>
        <strain evidence="2">160909Yilan</strain>
    </source>
</reference>
<dbReference type="Proteomes" id="UP000623467">
    <property type="component" value="Unassembled WGS sequence"/>
</dbReference>
<proteinExistence type="predicted"/>
<dbReference type="AlphaFoldDB" id="A0A8H6WXX0"/>
<evidence type="ECO:0000256" key="1">
    <source>
        <dbReference type="SAM" id="MobiDB-lite"/>
    </source>
</evidence>
<evidence type="ECO:0000313" key="2">
    <source>
        <dbReference type="EMBL" id="KAF7330723.1"/>
    </source>
</evidence>
<keyword evidence="3" id="KW-1185">Reference proteome</keyword>
<feature type="region of interest" description="Disordered" evidence="1">
    <location>
        <begin position="67"/>
        <end position="90"/>
    </location>
</feature>
<protein>
    <submittedName>
        <fullName evidence="2">Uncharacterized protein</fullName>
    </submittedName>
</protein>
<feature type="compositionally biased region" description="Polar residues" evidence="1">
    <location>
        <begin position="69"/>
        <end position="86"/>
    </location>
</feature>
<gene>
    <name evidence="2" type="ORF">MSAN_02444900</name>
</gene>
<accession>A0A8H6WXX0</accession>
<evidence type="ECO:0000313" key="3">
    <source>
        <dbReference type="Proteomes" id="UP000623467"/>
    </source>
</evidence>
<organism evidence="2 3">
    <name type="scientific">Mycena sanguinolenta</name>
    <dbReference type="NCBI Taxonomy" id="230812"/>
    <lineage>
        <taxon>Eukaryota</taxon>
        <taxon>Fungi</taxon>
        <taxon>Dikarya</taxon>
        <taxon>Basidiomycota</taxon>
        <taxon>Agaricomycotina</taxon>
        <taxon>Agaricomycetes</taxon>
        <taxon>Agaricomycetidae</taxon>
        <taxon>Agaricales</taxon>
        <taxon>Marasmiineae</taxon>
        <taxon>Mycenaceae</taxon>
        <taxon>Mycena</taxon>
    </lineage>
</organism>
<sequence length="219" mass="23003">MAFEIAEIVGDVAISGVPPSRASYSHRQYPSSSLRRSVRFCAVLRSQSASVVASRAEGDSARLMWQAAASDSNSRRQPASQVASGSGSDGSILARPCSAIYILCAVIVRMAMCTAFEVAEIVVDEWDIAIASSASSSRIFIIFLRSMRPSALPRKRSGCAPHTAGGASPTAIQIQRLEAQLPAMARSGNGADAAAVRLLASGSGARGLSFACRYGEYRV</sequence>
<comment type="caution">
    <text evidence="2">The sequence shown here is derived from an EMBL/GenBank/DDBJ whole genome shotgun (WGS) entry which is preliminary data.</text>
</comment>